<comment type="caution">
    <text evidence="8">The sequence shown here is derived from an EMBL/GenBank/DDBJ whole genome shotgun (WGS) entry which is preliminary data.</text>
</comment>
<dbReference type="EMBL" id="CAXAMN010024617">
    <property type="protein sequence ID" value="CAK9088256.1"/>
    <property type="molecule type" value="Genomic_DNA"/>
</dbReference>
<keyword evidence="2 5" id="KW-0812">Transmembrane</keyword>
<dbReference type="InterPro" id="IPR006634">
    <property type="entry name" value="TLC-dom"/>
</dbReference>
<keyword evidence="3 6" id="KW-1133">Transmembrane helix</keyword>
<keyword evidence="10" id="KW-1185">Reference proteome</keyword>
<dbReference type="Pfam" id="PF03798">
    <property type="entry name" value="TRAM_LAG1_CLN8"/>
    <property type="match status" value="1"/>
</dbReference>
<evidence type="ECO:0000259" key="7">
    <source>
        <dbReference type="PROSITE" id="PS50922"/>
    </source>
</evidence>
<dbReference type="SMART" id="SM00724">
    <property type="entry name" value="TLC"/>
    <property type="match status" value="1"/>
</dbReference>
<feature type="transmembrane region" description="Helical" evidence="6">
    <location>
        <begin position="217"/>
        <end position="238"/>
    </location>
</feature>
<feature type="transmembrane region" description="Helical" evidence="6">
    <location>
        <begin position="148"/>
        <end position="169"/>
    </location>
</feature>
<evidence type="ECO:0000256" key="2">
    <source>
        <dbReference type="ARBA" id="ARBA00022692"/>
    </source>
</evidence>
<feature type="transmembrane region" description="Helical" evidence="6">
    <location>
        <begin position="45"/>
        <end position="67"/>
    </location>
</feature>
<dbReference type="Proteomes" id="UP001642484">
    <property type="component" value="Unassembled WGS sequence"/>
</dbReference>
<dbReference type="EMBL" id="CAXAMN010024606">
    <property type="protein sequence ID" value="CAK9088132.1"/>
    <property type="molecule type" value="Genomic_DNA"/>
</dbReference>
<proteinExistence type="predicted"/>
<dbReference type="PANTHER" id="PTHR13439:SF0">
    <property type="entry name" value="TOPOISOMERASE I DAMAGE AFFECTED PROTEIN 4"/>
    <property type="match status" value="1"/>
</dbReference>
<name>A0ABP0QMI2_9DINO</name>
<evidence type="ECO:0000256" key="5">
    <source>
        <dbReference type="PROSITE-ProRule" id="PRU00205"/>
    </source>
</evidence>
<dbReference type="PROSITE" id="PS50922">
    <property type="entry name" value="TLC"/>
    <property type="match status" value="1"/>
</dbReference>
<evidence type="ECO:0000256" key="4">
    <source>
        <dbReference type="ARBA" id="ARBA00023136"/>
    </source>
</evidence>
<sequence length="256" mass="28205">MADTTGLLVNAAACAFGFGVLHYVLQQLAQKLHPSDGPKARHEWANYVISCGQAAISGFAGAMGLLFEEPFASAFYQVCAFYADIDTVHGHSTTLKVAMPIILGYFIYDLLLAAVGCGAEFEMLMVLHHCLCVIIWPISYHYQAGCFYVLYMMAAELSTPFLWLVVYFLPKYKVAGSAYTGLGLLMVLVFFSVRILPGPALLKSLLASQSYWNDVNRVVYVLAMITLPLPTLLFAYWFSRILGGMFAALTSDKKDT</sequence>
<protein>
    <recommendedName>
        <fullName evidence="7">TLC domain-containing protein</fullName>
    </recommendedName>
</protein>
<comment type="subcellular location">
    <subcellularLocation>
        <location evidence="1">Membrane</location>
        <topology evidence="1">Multi-pass membrane protein</topology>
    </subcellularLocation>
</comment>
<feature type="transmembrane region" description="Helical" evidence="6">
    <location>
        <begin position="176"/>
        <end position="197"/>
    </location>
</feature>
<reference evidence="8 10" key="1">
    <citation type="submission" date="2024-02" db="EMBL/GenBank/DDBJ databases">
        <authorList>
            <person name="Chen Y."/>
            <person name="Shah S."/>
            <person name="Dougan E. K."/>
            <person name="Thang M."/>
            <person name="Chan C."/>
        </authorList>
    </citation>
    <scope>NUCLEOTIDE SEQUENCE [LARGE SCALE GENOMIC DNA]</scope>
</reference>
<accession>A0ABP0QMI2</accession>
<keyword evidence="4 5" id="KW-0472">Membrane</keyword>
<feature type="transmembrane region" description="Helical" evidence="6">
    <location>
        <begin position="6"/>
        <end position="25"/>
    </location>
</feature>
<evidence type="ECO:0000313" key="10">
    <source>
        <dbReference type="Proteomes" id="UP001642484"/>
    </source>
</evidence>
<dbReference type="PANTHER" id="PTHR13439">
    <property type="entry name" value="CT120 PROTEIN"/>
    <property type="match status" value="1"/>
</dbReference>
<evidence type="ECO:0000256" key="6">
    <source>
        <dbReference type="SAM" id="Phobius"/>
    </source>
</evidence>
<evidence type="ECO:0000256" key="1">
    <source>
        <dbReference type="ARBA" id="ARBA00004141"/>
    </source>
</evidence>
<feature type="domain" description="TLC" evidence="7">
    <location>
        <begin position="39"/>
        <end position="250"/>
    </location>
</feature>
<dbReference type="InterPro" id="IPR050846">
    <property type="entry name" value="TLCD"/>
</dbReference>
<feature type="transmembrane region" description="Helical" evidence="6">
    <location>
        <begin position="97"/>
        <end position="117"/>
    </location>
</feature>
<evidence type="ECO:0000313" key="8">
    <source>
        <dbReference type="EMBL" id="CAK9088132.1"/>
    </source>
</evidence>
<gene>
    <name evidence="8" type="ORF">CCMP2556_LOCUS42535</name>
    <name evidence="9" type="ORF">CCMP2556_LOCUS42580</name>
</gene>
<evidence type="ECO:0000256" key="3">
    <source>
        <dbReference type="ARBA" id="ARBA00022989"/>
    </source>
</evidence>
<organism evidence="8 10">
    <name type="scientific">Durusdinium trenchii</name>
    <dbReference type="NCBI Taxonomy" id="1381693"/>
    <lineage>
        <taxon>Eukaryota</taxon>
        <taxon>Sar</taxon>
        <taxon>Alveolata</taxon>
        <taxon>Dinophyceae</taxon>
        <taxon>Suessiales</taxon>
        <taxon>Symbiodiniaceae</taxon>
        <taxon>Durusdinium</taxon>
    </lineage>
</organism>
<evidence type="ECO:0000313" key="9">
    <source>
        <dbReference type="EMBL" id="CAK9088256.1"/>
    </source>
</evidence>